<dbReference type="Proteomes" id="UP000269015">
    <property type="component" value="Chromosome"/>
</dbReference>
<evidence type="ECO:0000313" key="4">
    <source>
        <dbReference type="Proteomes" id="UP000269015"/>
    </source>
</evidence>
<dbReference type="RefSeq" id="WP_027371921.1">
    <property type="nucleotide sequence ID" value="NZ_CP022058.2"/>
</dbReference>
<dbReference type="KEGG" id="cio:CEQ15_19315"/>
<protein>
    <submittedName>
        <fullName evidence="3">Uncharacterized protein</fullName>
    </submittedName>
</protein>
<feature type="compositionally biased region" description="Polar residues" evidence="1">
    <location>
        <begin position="60"/>
        <end position="73"/>
    </location>
</feature>
<feature type="signal peptide" evidence="2">
    <location>
        <begin position="1"/>
        <end position="20"/>
    </location>
</feature>
<reference evidence="3 4" key="1">
    <citation type="submission" date="2018-11" db="EMBL/GenBank/DDBJ databases">
        <title>Proposal to divide the Flavobacteriaceae and reorganize its genera based on Amino Acid Identity values calculated from whole genome sequences.</title>
        <authorList>
            <person name="Nicholson A.C."/>
            <person name="Gulvik C.A."/>
            <person name="Whitney A.M."/>
            <person name="Humrighouse B.W."/>
            <person name="Bell M."/>
            <person name="Holmes B."/>
            <person name="Steigerwalt A.G."/>
            <person name="Villarma A."/>
            <person name="Sheth M."/>
            <person name="Batra D."/>
            <person name="Pryor J."/>
            <person name="Bernardet J.-F."/>
            <person name="Hugo C."/>
            <person name="Kampfer P."/>
            <person name="Newman J."/>
            <person name="McQuiston J.R."/>
        </authorList>
    </citation>
    <scope>NUCLEOTIDE SEQUENCE [LARGE SCALE GENOMIC DNA]</scope>
    <source>
        <strain evidence="3 4">H5559</strain>
    </source>
</reference>
<dbReference type="GeneID" id="56900140"/>
<accession>A0A1Z3W6Z7</accession>
<dbReference type="OrthoDB" id="1274501at2"/>
<dbReference type="AlphaFoldDB" id="A0A1Z3W6Z7"/>
<evidence type="ECO:0000256" key="2">
    <source>
        <dbReference type="SAM" id="SignalP"/>
    </source>
</evidence>
<dbReference type="PROSITE" id="PS51257">
    <property type="entry name" value="PROKAR_LIPOPROTEIN"/>
    <property type="match status" value="1"/>
</dbReference>
<sequence length="89" mass="9647">MKARLLLSGILLLSVVTACSDRNEEMEVARSADHKKIEVGAGRSEAARVVSDSLKKQTILNEATNKQGDTESYSEAADTIDPTKSDRPK</sequence>
<evidence type="ECO:0000313" key="3">
    <source>
        <dbReference type="EMBL" id="AZB19188.1"/>
    </source>
</evidence>
<proteinExistence type="predicted"/>
<evidence type="ECO:0000256" key="1">
    <source>
        <dbReference type="SAM" id="MobiDB-lite"/>
    </source>
</evidence>
<name>A0A1Z3W6Z7_CHRID</name>
<keyword evidence="2" id="KW-0732">Signal</keyword>
<feature type="region of interest" description="Disordered" evidence="1">
    <location>
        <begin position="60"/>
        <end position="89"/>
    </location>
</feature>
<organism evidence="3 4">
    <name type="scientific">Chryseobacterium indologenes</name>
    <name type="common">Flavobacterium indologenes</name>
    <dbReference type="NCBI Taxonomy" id="253"/>
    <lineage>
        <taxon>Bacteria</taxon>
        <taxon>Pseudomonadati</taxon>
        <taxon>Bacteroidota</taxon>
        <taxon>Flavobacteriia</taxon>
        <taxon>Flavobacteriales</taxon>
        <taxon>Weeksellaceae</taxon>
        <taxon>Chryseobacterium group</taxon>
        <taxon>Chryseobacterium</taxon>
    </lineage>
</organism>
<gene>
    <name evidence="3" type="ORF">EG352_16105</name>
</gene>
<feature type="chain" id="PRO_5043814439" evidence="2">
    <location>
        <begin position="21"/>
        <end position="89"/>
    </location>
</feature>
<dbReference type="EMBL" id="CP033930">
    <property type="protein sequence ID" value="AZB19188.1"/>
    <property type="molecule type" value="Genomic_DNA"/>
</dbReference>